<keyword evidence="4 8" id="KW-0808">Transferase</keyword>
<evidence type="ECO:0000256" key="5">
    <source>
        <dbReference type="ARBA" id="ARBA00022683"/>
    </source>
</evidence>
<name>A0A133XVL6_9ACTN</name>
<keyword evidence="9" id="KW-1185">Reference proteome</keyword>
<dbReference type="PANTHER" id="PTHR30505:SF0">
    <property type="entry name" value="FRUCTOSE-LIKE PTS SYSTEM EIIBC COMPONENT-RELATED"/>
    <property type="match status" value="1"/>
</dbReference>
<evidence type="ECO:0000313" key="9">
    <source>
        <dbReference type="Proteomes" id="UP000070675"/>
    </source>
</evidence>
<dbReference type="PATRIC" id="fig|1393034.3.peg.580"/>
<evidence type="ECO:0000256" key="6">
    <source>
        <dbReference type="ARBA" id="ARBA00022777"/>
    </source>
</evidence>
<reference evidence="9" key="1">
    <citation type="submission" date="2016-01" db="EMBL/GenBank/DDBJ databases">
        <authorList>
            <person name="Mitreva M."/>
            <person name="Pepin K.H."/>
            <person name="Mihindukulasuriya K.A."/>
            <person name="Fulton R."/>
            <person name="Fronick C."/>
            <person name="O'Laughlin M."/>
            <person name="Miner T."/>
            <person name="Herter B."/>
            <person name="Rosa B.A."/>
            <person name="Cordes M."/>
            <person name="Tomlinson C."/>
            <person name="Wollam A."/>
            <person name="Palsikar V.B."/>
            <person name="Mardis E.R."/>
            <person name="Wilson R.K."/>
        </authorList>
    </citation>
    <scope>NUCLEOTIDE SEQUENCE [LARGE SCALE GENOMIC DNA]</scope>
    <source>
        <strain evidence="9">DNF00019</strain>
    </source>
</reference>
<dbReference type="SUPFAM" id="SSF52794">
    <property type="entry name" value="PTS system IIB component-like"/>
    <property type="match status" value="1"/>
</dbReference>
<feature type="domain" description="PTS EIIB type-2" evidence="7">
    <location>
        <begin position="1"/>
        <end position="103"/>
    </location>
</feature>
<comment type="caution">
    <text evidence="8">The sequence shown here is derived from an EMBL/GenBank/DDBJ whole genome shotgun (WGS) entry which is preliminary data.</text>
</comment>
<gene>
    <name evidence="8" type="ORF">HMPREF3192_00599</name>
</gene>
<evidence type="ECO:0000256" key="1">
    <source>
        <dbReference type="ARBA" id="ARBA00022448"/>
    </source>
</evidence>
<dbReference type="OrthoDB" id="9782569at2"/>
<dbReference type="PANTHER" id="PTHR30505">
    <property type="entry name" value="FRUCTOSE-LIKE PERMEASE"/>
    <property type="match status" value="1"/>
</dbReference>
<keyword evidence="2" id="KW-0597">Phosphoprotein</keyword>
<dbReference type="GO" id="GO:0005886">
    <property type="term" value="C:plasma membrane"/>
    <property type="evidence" value="ECO:0007669"/>
    <property type="project" value="TreeGrafter"/>
</dbReference>
<dbReference type="AlphaFoldDB" id="A0A133XVL6"/>
<organism evidence="8 9">
    <name type="scientific">Atopobium deltae</name>
    <dbReference type="NCBI Taxonomy" id="1393034"/>
    <lineage>
        <taxon>Bacteria</taxon>
        <taxon>Bacillati</taxon>
        <taxon>Actinomycetota</taxon>
        <taxon>Coriobacteriia</taxon>
        <taxon>Coriobacteriales</taxon>
        <taxon>Atopobiaceae</taxon>
        <taxon>Atopobium</taxon>
    </lineage>
</organism>
<dbReference type="InterPro" id="IPR050864">
    <property type="entry name" value="Bacterial_PTS_Sugar_Transport"/>
</dbReference>
<keyword evidence="5" id="KW-0598">Phosphotransferase system</keyword>
<evidence type="ECO:0000313" key="8">
    <source>
        <dbReference type="EMBL" id="KXB34986.1"/>
    </source>
</evidence>
<evidence type="ECO:0000256" key="2">
    <source>
        <dbReference type="ARBA" id="ARBA00022553"/>
    </source>
</evidence>
<dbReference type="GO" id="GO:0009401">
    <property type="term" value="P:phosphoenolpyruvate-dependent sugar phosphotransferase system"/>
    <property type="evidence" value="ECO:0007669"/>
    <property type="project" value="UniProtKB-KW"/>
</dbReference>
<evidence type="ECO:0000256" key="4">
    <source>
        <dbReference type="ARBA" id="ARBA00022679"/>
    </source>
</evidence>
<dbReference type="CDD" id="cd05569">
    <property type="entry name" value="PTS_IIB_fructose"/>
    <property type="match status" value="1"/>
</dbReference>
<dbReference type="GO" id="GO:0090563">
    <property type="term" value="F:protein-phosphocysteine-sugar phosphotransferase activity"/>
    <property type="evidence" value="ECO:0007669"/>
    <property type="project" value="TreeGrafter"/>
</dbReference>
<dbReference type="NCBIfam" id="TIGR00829">
    <property type="entry name" value="FRU"/>
    <property type="match status" value="1"/>
</dbReference>
<dbReference type="PROSITE" id="PS51099">
    <property type="entry name" value="PTS_EIIB_TYPE_2"/>
    <property type="match status" value="1"/>
</dbReference>
<keyword evidence="1" id="KW-0813">Transport</keyword>
<dbReference type="InterPro" id="IPR003501">
    <property type="entry name" value="PTS_EIIB_2/3"/>
</dbReference>
<dbReference type="Proteomes" id="UP000070675">
    <property type="component" value="Unassembled WGS sequence"/>
</dbReference>
<sequence length="107" mass="11623">MKIVAVTACTVGIAHTFMAQKAIEDECEKRGFEYKVETQGGYGADNELDEDDIESADGVLLAIDVGIEGDERFDEKRDEDRVLVVGSADVIRDAASAIDELLELIGE</sequence>
<keyword evidence="6" id="KW-0418">Kinase</keyword>
<dbReference type="STRING" id="1393034.HMPREF3192_00599"/>
<keyword evidence="3" id="KW-0762">Sugar transport</keyword>
<dbReference type="InterPro" id="IPR003353">
    <property type="entry name" value="PTS_IIB_fruc"/>
</dbReference>
<accession>A0A133XVL6</accession>
<dbReference type="Gene3D" id="3.40.50.2300">
    <property type="match status" value="1"/>
</dbReference>
<proteinExistence type="predicted"/>
<dbReference type="RefSeq" id="WP_066305057.1">
    <property type="nucleotide sequence ID" value="NZ_KQ959487.1"/>
</dbReference>
<evidence type="ECO:0000256" key="3">
    <source>
        <dbReference type="ARBA" id="ARBA00022597"/>
    </source>
</evidence>
<dbReference type="GO" id="GO:0022877">
    <property type="term" value="F:protein-N(PI)-phosphohistidine-fructose phosphotransferase system transporter activity"/>
    <property type="evidence" value="ECO:0007669"/>
    <property type="project" value="InterPro"/>
</dbReference>
<dbReference type="GO" id="GO:0016301">
    <property type="term" value="F:kinase activity"/>
    <property type="evidence" value="ECO:0007669"/>
    <property type="project" value="UniProtKB-KW"/>
</dbReference>
<dbReference type="EMBL" id="LSCR01000007">
    <property type="protein sequence ID" value="KXB34986.1"/>
    <property type="molecule type" value="Genomic_DNA"/>
</dbReference>
<dbReference type="InterPro" id="IPR036095">
    <property type="entry name" value="PTS_EIIB-like_sf"/>
</dbReference>
<dbReference type="Pfam" id="PF02302">
    <property type="entry name" value="PTS_IIB"/>
    <property type="match status" value="1"/>
</dbReference>
<dbReference type="InterPro" id="IPR013011">
    <property type="entry name" value="PTS_EIIB_2"/>
</dbReference>
<protein>
    <submittedName>
        <fullName evidence="8">Putative fructose-like phosphotransferase enzyme IIB component 2</fullName>
    </submittedName>
</protein>
<evidence type="ECO:0000259" key="7">
    <source>
        <dbReference type="PROSITE" id="PS51099"/>
    </source>
</evidence>